<evidence type="ECO:0000313" key="3">
    <source>
        <dbReference type="EMBL" id="MDC4183292.1"/>
    </source>
</evidence>
<protein>
    <submittedName>
        <fullName evidence="3">2-C-methyl-D-erythritol 4-phosphate cytidylyltransferase</fullName>
    </submittedName>
</protein>
<dbReference type="EMBL" id="JAJHZP010000013">
    <property type="protein sequence ID" value="MDC4183292.1"/>
    <property type="molecule type" value="Genomic_DNA"/>
</dbReference>
<accession>A0AAW6HN84</accession>
<gene>
    <name evidence="3" type="ORF">LNO71_01355</name>
</gene>
<dbReference type="GO" id="GO:0005829">
    <property type="term" value="C:cytosol"/>
    <property type="evidence" value="ECO:0007669"/>
    <property type="project" value="TreeGrafter"/>
</dbReference>
<dbReference type="Proteomes" id="UP001216384">
    <property type="component" value="Unassembled WGS sequence"/>
</dbReference>
<evidence type="ECO:0000256" key="2">
    <source>
        <dbReference type="ARBA" id="ARBA00022695"/>
    </source>
</evidence>
<organism evidence="3 4">
    <name type="scientific">Mycoplasma bradburyae</name>
    <dbReference type="NCBI Taxonomy" id="2963128"/>
    <lineage>
        <taxon>Bacteria</taxon>
        <taxon>Bacillati</taxon>
        <taxon>Mycoplasmatota</taxon>
        <taxon>Mollicutes</taxon>
        <taxon>Mycoplasmataceae</taxon>
        <taxon>Mycoplasma</taxon>
    </lineage>
</organism>
<dbReference type="Pfam" id="PF01128">
    <property type="entry name" value="IspD"/>
    <property type="match status" value="1"/>
</dbReference>
<evidence type="ECO:0000256" key="1">
    <source>
        <dbReference type="ARBA" id="ARBA00022679"/>
    </source>
</evidence>
<dbReference type="Gene3D" id="3.90.550.10">
    <property type="entry name" value="Spore Coat Polysaccharide Biosynthesis Protein SpsA, Chain A"/>
    <property type="match status" value="1"/>
</dbReference>
<proteinExistence type="predicted"/>
<dbReference type="SUPFAM" id="SSF53448">
    <property type="entry name" value="Nucleotide-diphospho-sugar transferases"/>
    <property type="match status" value="1"/>
</dbReference>
<dbReference type="PANTHER" id="PTHR43015">
    <property type="entry name" value="D-RIBITOL-5-PHOSPHATE CYTIDYLYLTRANSFERASE"/>
    <property type="match status" value="1"/>
</dbReference>
<dbReference type="AlphaFoldDB" id="A0AAW6HN84"/>
<name>A0AAW6HN84_9MOLU</name>
<dbReference type="GO" id="GO:0070567">
    <property type="term" value="F:cytidylyltransferase activity"/>
    <property type="evidence" value="ECO:0007669"/>
    <property type="project" value="InterPro"/>
</dbReference>
<evidence type="ECO:0000313" key="4">
    <source>
        <dbReference type="Proteomes" id="UP001216384"/>
    </source>
</evidence>
<dbReference type="RefSeq" id="WP_272403953.1">
    <property type="nucleotide sequence ID" value="NZ_JAJHZO010000014.1"/>
</dbReference>
<comment type="caution">
    <text evidence="3">The sequence shown here is derived from an EMBL/GenBank/DDBJ whole genome shotgun (WGS) entry which is preliminary data.</text>
</comment>
<sequence>MKQKNKTVGVILASGSSRRLNLTKQLKQFYLVDNKMIYEYSLDLFLSSKLFNEIYLVVNQEYLEQIQAKHINQKEVNVIQGSTINRHASFINAINKIKDKYDDDTKLIIHDSARANINKECLIDCINELDKSEVVTLYYDISSTVISIDENNQFKNLLDRNKTKMIYTPQGTWLRNIKDLTNINEDYLDLTHFLLKLKGIKPHLIRANIDCFKITTLDDLKRFEALIKYKENE</sequence>
<keyword evidence="2 3" id="KW-0548">Nucleotidyltransferase</keyword>
<dbReference type="InterPro" id="IPR029044">
    <property type="entry name" value="Nucleotide-diphossugar_trans"/>
</dbReference>
<reference evidence="3" key="1">
    <citation type="submission" date="2021-11" db="EMBL/GenBank/DDBJ databases">
        <title>Description of Mycoplasma bradburyaesp. nov.from sea birds: a tribute to a great mycoplasmologist.</title>
        <authorList>
            <person name="Ramirez A.S."/>
            <person name="Poveda C."/>
            <person name="Suarez-Perez A."/>
            <person name="Rosales R.S."/>
            <person name="Dijkman R."/>
            <person name="Feberwee A."/>
            <person name="Spergser J."/>
            <person name="Szostak M.P."/>
            <person name="Ressel L."/>
            <person name="Calabuig P."/>
            <person name="Catania S."/>
            <person name="Gobbo F."/>
            <person name="Timofte D."/>
            <person name="Poveda J.B."/>
        </authorList>
    </citation>
    <scope>NUCLEOTIDE SEQUENCE</scope>
    <source>
        <strain evidence="3">T264</strain>
    </source>
</reference>
<dbReference type="PANTHER" id="PTHR43015:SF1">
    <property type="entry name" value="D-RIBITOL-5-PHOSPHATE CYTIDYLYLTRANSFERASE"/>
    <property type="match status" value="1"/>
</dbReference>
<dbReference type="InterPro" id="IPR034683">
    <property type="entry name" value="IspD/TarI"/>
</dbReference>
<keyword evidence="1" id="KW-0808">Transferase</keyword>